<dbReference type="SUPFAM" id="SSF64356">
    <property type="entry name" value="SNARE-like"/>
    <property type="match status" value="1"/>
</dbReference>
<feature type="compositionally biased region" description="Acidic residues" evidence="8">
    <location>
        <begin position="216"/>
        <end position="232"/>
    </location>
</feature>
<dbReference type="InterPro" id="IPR011012">
    <property type="entry name" value="Longin-like_dom_sf"/>
</dbReference>
<dbReference type="GO" id="GO:0003924">
    <property type="term" value="F:GTPase activity"/>
    <property type="evidence" value="ECO:0007669"/>
    <property type="project" value="InterPro"/>
</dbReference>
<dbReference type="InterPro" id="IPR027417">
    <property type="entry name" value="P-loop_NTPase"/>
</dbReference>
<gene>
    <name evidence="10" type="ORF">RS030_5712</name>
</gene>
<dbReference type="SUPFAM" id="SSF52540">
    <property type="entry name" value="P-loop containing nucleoside triphosphate hydrolases"/>
    <property type="match status" value="1"/>
</dbReference>
<dbReference type="InterPro" id="IPR007222">
    <property type="entry name" value="Sig_recog_particle_rcpt_asu_N"/>
</dbReference>
<comment type="similarity">
    <text evidence="2">Belongs to the GTP-binding SRP family.</text>
</comment>
<dbReference type="SUPFAM" id="SSF47364">
    <property type="entry name" value="Domain of the SRP/SRP receptor G-proteins"/>
    <property type="match status" value="1"/>
</dbReference>
<feature type="region of interest" description="Disordered" evidence="8">
    <location>
        <begin position="163"/>
        <end position="183"/>
    </location>
</feature>
<keyword evidence="11" id="KW-1185">Reference proteome</keyword>
<dbReference type="Gene3D" id="3.40.50.300">
    <property type="entry name" value="P-loop containing nucleotide triphosphate hydrolases"/>
    <property type="match status" value="1"/>
</dbReference>
<dbReference type="PANTHER" id="PTHR43134">
    <property type="entry name" value="SIGNAL RECOGNITION PARTICLE RECEPTOR SUBUNIT ALPHA"/>
    <property type="match status" value="1"/>
</dbReference>
<dbReference type="Proteomes" id="UP001311799">
    <property type="component" value="Unassembled WGS sequence"/>
</dbReference>
<dbReference type="SMART" id="SM00962">
    <property type="entry name" value="SRP54"/>
    <property type="match status" value="1"/>
</dbReference>
<evidence type="ECO:0000256" key="6">
    <source>
        <dbReference type="ARBA" id="ARBA00023136"/>
    </source>
</evidence>
<evidence type="ECO:0000256" key="1">
    <source>
        <dbReference type="ARBA" id="ARBA00004397"/>
    </source>
</evidence>
<evidence type="ECO:0000313" key="10">
    <source>
        <dbReference type="EMBL" id="KAK6588388.1"/>
    </source>
</evidence>
<dbReference type="InterPro" id="IPR003593">
    <property type="entry name" value="AAA+_ATPase"/>
</dbReference>
<dbReference type="AlphaFoldDB" id="A0AAV9XV47"/>
<proteinExistence type="inferred from homology"/>
<evidence type="ECO:0000256" key="8">
    <source>
        <dbReference type="SAM" id="MobiDB-lite"/>
    </source>
</evidence>
<dbReference type="InterPro" id="IPR042101">
    <property type="entry name" value="SRP54_N_sf"/>
</dbReference>
<dbReference type="Pfam" id="PF04086">
    <property type="entry name" value="SRP-alpha_N"/>
    <property type="match status" value="1"/>
</dbReference>
<evidence type="ECO:0000256" key="7">
    <source>
        <dbReference type="ARBA" id="ARBA00023170"/>
    </source>
</evidence>
<reference evidence="10 11" key="1">
    <citation type="submission" date="2023-10" db="EMBL/GenBank/DDBJ databases">
        <title>Comparative genomics analysis reveals potential genetic determinants of host preference in Cryptosporidium xiaoi.</title>
        <authorList>
            <person name="Xiao L."/>
            <person name="Li J."/>
        </authorList>
    </citation>
    <scope>NUCLEOTIDE SEQUENCE [LARGE SCALE GENOMIC DNA]</scope>
    <source>
        <strain evidence="10 11">52996</strain>
    </source>
</reference>
<sequence>MIDGFFIFNKYGLILWSYYNEDAPQPKNYSLKDVIKGLVENIFLEERLSQKHYDHEVYRVDWITMNEHDMVLAAIYQQAFGMFSSGQYSNSLLCLTRKKVLSLISNFPEAIDDPRFFKDFEIQFLELIGFCDEKYMTRGSSNADNYIDEKKLDLSDDLNTSGFDSSLSSNSKQKKGARRWGSQKVTKRAMEELDFSKKSCDNVANSSTEKNLYISEQDDEEPDEISENDDDCVENNSKVTSYWSGLLSKHFGLLDSNCVITDEMIQEPLQKLRTKLVEKNVASEIANDIIDSISKATIGTKPKVNYSRLDTILHNNLKDAITRILSPKKPIDILSEVQNAKKHGQMYSIVFLGVNGVGKSTNLAKVCYYLKNKKNLNVMIVACDTFRAGAIEQLRTHANCLGVHLYEKGYGKDAALIAKDAISYAKENNYDVVLIDTAGRMQDNTPLMKSLAKLVQVNAPNLVLFVGEALVGNDAVHQLQVFNKFLVEFADRPVDGILLTKFDTVDDKVGAALSMVYTTGQPVIFVGTGQKYFNLKTLSVPSVVNAILK</sequence>
<dbReference type="GO" id="GO:0006886">
    <property type="term" value="P:intracellular protein transport"/>
    <property type="evidence" value="ECO:0007669"/>
    <property type="project" value="InterPro"/>
</dbReference>
<evidence type="ECO:0000256" key="4">
    <source>
        <dbReference type="ARBA" id="ARBA00022824"/>
    </source>
</evidence>
<evidence type="ECO:0000259" key="9">
    <source>
        <dbReference type="PROSITE" id="PS00300"/>
    </source>
</evidence>
<dbReference type="GO" id="GO:0006614">
    <property type="term" value="P:SRP-dependent cotranslational protein targeting to membrane"/>
    <property type="evidence" value="ECO:0007669"/>
    <property type="project" value="InterPro"/>
</dbReference>
<evidence type="ECO:0000313" key="11">
    <source>
        <dbReference type="Proteomes" id="UP001311799"/>
    </source>
</evidence>
<keyword evidence="6" id="KW-0472">Membrane</keyword>
<feature type="domain" description="SRP54-type proteins GTP-binding" evidence="9">
    <location>
        <begin position="522"/>
        <end position="535"/>
    </location>
</feature>
<dbReference type="PROSITE" id="PS00300">
    <property type="entry name" value="SRP54"/>
    <property type="match status" value="1"/>
</dbReference>
<dbReference type="GO" id="GO:0005785">
    <property type="term" value="C:signal recognition particle receptor complex"/>
    <property type="evidence" value="ECO:0007669"/>
    <property type="project" value="InterPro"/>
</dbReference>
<dbReference type="Pfam" id="PF02881">
    <property type="entry name" value="SRP54_N"/>
    <property type="match status" value="1"/>
</dbReference>
<organism evidence="10 11">
    <name type="scientific">Cryptosporidium xiaoi</name>
    <dbReference type="NCBI Taxonomy" id="659607"/>
    <lineage>
        <taxon>Eukaryota</taxon>
        <taxon>Sar</taxon>
        <taxon>Alveolata</taxon>
        <taxon>Apicomplexa</taxon>
        <taxon>Conoidasida</taxon>
        <taxon>Coccidia</taxon>
        <taxon>Eucoccidiorida</taxon>
        <taxon>Eimeriorina</taxon>
        <taxon>Cryptosporidiidae</taxon>
        <taxon>Cryptosporidium</taxon>
    </lineage>
</organism>
<protein>
    <submittedName>
        <fullName evidence="10">Srp101p signal recognition particle receptor alpha subunit</fullName>
    </submittedName>
</protein>
<dbReference type="CDD" id="cd17876">
    <property type="entry name" value="SRalpha_C"/>
    <property type="match status" value="1"/>
</dbReference>
<keyword evidence="7 10" id="KW-0675">Receptor</keyword>
<dbReference type="PANTHER" id="PTHR43134:SF1">
    <property type="entry name" value="SIGNAL RECOGNITION PARTICLE RECEPTOR SUBUNIT ALPHA"/>
    <property type="match status" value="1"/>
</dbReference>
<dbReference type="InterPro" id="IPR013822">
    <property type="entry name" value="Signal_recog_particl_SRP54_hlx"/>
</dbReference>
<keyword evidence="3" id="KW-0547">Nucleotide-binding</keyword>
<dbReference type="GO" id="GO:0005047">
    <property type="term" value="F:signal recognition particle binding"/>
    <property type="evidence" value="ECO:0007669"/>
    <property type="project" value="InterPro"/>
</dbReference>
<dbReference type="InterPro" id="IPR000897">
    <property type="entry name" value="SRP54_GTPase_dom"/>
</dbReference>
<dbReference type="Gene3D" id="3.30.450.60">
    <property type="match status" value="1"/>
</dbReference>
<dbReference type="Pfam" id="PF00448">
    <property type="entry name" value="SRP54"/>
    <property type="match status" value="1"/>
</dbReference>
<dbReference type="Gene3D" id="1.20.120.140">
    <property type="entry name" value="Signal recognition particle SRP54, nucleotide-binding domain"/>
    <property type="match status" value="1"/>
</dbReference>
<dbReference type="SMART" id="SM00382">
    <property type="entry name" value="AAA"/>
    <property type="match status" value="1"/>
</dbReference>
<dbReference type="FunFam" id="3.40.50.300:FF:000188">
    <property type="entry name" value="signal recognition particle receptor subunit alpha"/>
    <property type="match status" value="1"/>
</dbReference>
<comment type="caution">
    <text evidence="10">The sequence shown here is derived from an EMBL/GenBank/DDBJ whole genome shotgun (WGS) entry which is preliminary data.</text>
</comment>
<name>A0AAV9XV47_9CRYT</name>
<evidence type="ECO:0000256" key="2">
    <source>
        <dbReference type="ARBA" id="ARBA00008531"/>
    </source>
</evidence>
<accession>A0AAV9XV47</accession>
<dbReference type="GO" id="GO:0005525">
    <property type="term" value="F:GTP binding"/>
    <property type="evidence" value="ECO:0007669"/>
    <property type="project" value="UniProtKB-KW"/>
</dbReference>
<evidence type="ECO:0000256" key="5">
    <source>
        <dbReference type="ARBA" id="ARBA00023134"/>
    </source>
</evidence>
<comment type="subcellular location">
    <subcellularLocation>
        <location evidence="1">Endoplasmic reticulum membrane</location>
        <topology evidence="1">Peripheral membrane protein</topology>
        <orientation evidence="1">Cytoplasmic side</orientation>
    </subcellularLocation>
</comment>
<feature type="region of interest" description="Disordered" evidence="8">
    <location>
        <begin position="210"/>
        <end position="232"/>
    </location>
</feature>
<keyword evidence="5" id="KW-0342">GTP-binding</keyword>
<keyword evidence="4" id="KW-0256">Endoplasmic reticulum</keyword>
<dbReference type="EMBL" id="JAWDEY010000033">
    <property type="protein sequence ID" value="KAK6588388.1"/>
    <property type="molecule type" value="Genomic_DNA"/>
</dbReference>
<evidence type="ECO:0000256" key="3">
    <source>
        <dbReference type="ARBA" id="ARBA00022741"/>
    </source>
</evidence>
<dbReference type="InterPro" id="IPR036225">
    <property type="entry name" value="SRP/SRP_N"/>
</dbReference>